<dbReference type="InterPro" id="IPR029058">
    <property type="entry name" value="AB_hydrolase_fold"/>
</dbReference>
<feature type="domain" description="Fungal lipase-type" evidence="1">
    <location>
        <begin position="29"/>
        <end position="89"/>
    </location>
</feature>
<dbReference type="Pfam" id="PF01764">
    <property type="entry name" value="Lipase_3"/>
    <property type="match status" value="1"/>
</dbReference>
<protein>
    <recommendedName>
        <fullName evidence="1">Fungal lipase-type domain-containing protein</fullName>
    </recommendedName>
</protein>
<dbReference type="CDD" id="cd00519">
    <property type="entry name" value="Lipase_3"/>
    <property type="match status" value="1"/>
</dbReference>
<dbReference type="GO" id="GO:0006629">
    <property type="term" value="P:lipid metabolic process"/>
    <property type="evidence" value="ECO:0007669"/>
    <property type="project" value="InterPro"/>
</dbReference>
<name>A0A834Z798_TETSI</name>
<gene>
    <name evidence="2" type="ORF">HHK36_013176</name>
</gene>
<accession>A0A834Z798</accession>
<dbReference type="Gene3D" id="3.40.50.1820">
    <property type="entry name" value="alpha/beta hydrolase"/>
    <property type="match status" value="1"/>
</dbReference>
<reference evidence="2 3" key="1">
    <citation type="submission" date="2020-04" db="EMBL/GenBank/DDBJ databases">
        <title>Plant Genome Project.</title>
        <authorList>
            <person name="Zhang R.-G."/>
        </authorList>
    </citation>
    <scope>NUCLEOTIDE SEQUENCE [LARGE SCALE GENOMIC DNA]</scope>
    <source>
        <strain evidence="2">YNK0</strain>
        <tissue evidence="2">Leaf</tissue>
    </source>
</reference>
<proteinExistence type="predicted"/>
<evidence type="ECO:0000313" key="3">
    <source>
        <dbReference type="Proteomes" id="UP000655225"/>
    </source>
</evidence>
<evidence type="ECO:0000313" key="2">
    <source>
        <dbReference type="EMBL" id="KAF8402224.1"/>
    </source>
</evidence>
<sequence>MFGKNGILDNSSESTGFLSSLLGAGCECEGYNIRIVGHSLGGAVGALLGLRLYRRYPNLHVYSYGTPPCVDSVIAEACSNFVTSIIYNDEFSARLSVSSILRLRAAAIMALSQDHAADSAMICRLARRFLHVSKYLGTGVKKNAPASSLHSGTVSTEDRNNHICRAKYKYDIKGGSFLCAHVISCLLKMPNHHRCRLVKDEDCKLSVAVSLVPEGAFDKKGSAFTAGSGEQVQQFSLGSEIDITENPQATILRESYDELGHHCDTQNTCTNPCFETAADVISTEDPVSQFMNVVPSSNEMSINDPQEVFLPGLVIHIVPQKRNRLPLLWKGWRAQEREHNYRAYIANRQSFKDIIVSPSMFLDHLPWRCHYAMQKILETRKAQGQLGESQMV</sequence>
<dbReference type="EMBL" id="JABCRI010000008">
    <property type="protein sequence ID" value="KAF8402224.1"/>
    <property type="molecule type" value="Genomic_DNA"/>
</dbReference>
<dbReference type="PROSITE" id="PS51257">
    <property type="entry name" value="PROKAR_LIPOPROTEIN"/>
    <property type="match status" value="1"/>
</dbReference>
<dbReference type="InterPro" id="IPR002921">
    <property type="entry name" value="Fungal_lipase-type"/>
</dbReference>
<dbReference type="AlphaFoldDB" id="A0A834Z798"/>
<dbReference type="OMA" id="HMITISS"/>
<organism evidence="2 3">
    <name type="scientific">Tetracentron sinense</name>
    <name type="common">Spur-leaf</name>
    <dbReference type="NCBI Taxonomy" id="13715"/>
    <lineage>
        <taxon>Eukaryota</taxon>
        <taxon>Viridiplantae</taxon>
        <taxon>Streptophyta</taxon>
        <taxon>Embryophyta</taxon>
        <taxon>Tracheophyta</taxon>
        <taxon>Spermatophyta</taxon>
        <taxon>Magnoliopsida</taxon>
        <taxon>Trochodendrales</taxon>
        <taxon>Trochodendraceae</taxon>
        <taxon>Tetracentron</taxon>
    </lineage>
</organism>
<dbReference type="PANTHER" id="PTHR47030">
    <property type="entry name" value="LIPASE CLASS 3 FAMILY PROTEIN"/>
    <property type="match status" value="1"/>
</dbReference>
<evidence type="ECO:0000259" key="1">
    <source>
        <dbReference type="Pfam" id="PF01764"/>
    </source>
</evidence>
<keyword evidence="3" id="KW-1185">Reference proteome</keyword>
<dbReference type="Proteomes" id="UP000655225">
    <property type="component" value="Unassembled WGS sequence"/>
</dbReference>
<dbReference type="SUPFAM" id="SSF53474">
    <property type="entry name" value="alpha/beta-Hydrolases"/>
    <property type="match status" value="1"/>
</dbReference>
<comment type="caution">
    <text evidence="2">The sequence shown here is derived from an EMBL/GenBank/DDBJ whole genome shotgun (WGS) entry which is preliminary data.</text>
</comment>
<dbReference type="OrthoDB" id="438440at2759"/>
<dbReference type="PANTHER" id="PTHR47030:SF2">
    <property type="entry name" value="LIPASE CLASS 3 FAMILY PROTEIN"/>
    <property type="match status" value="1"/>
</dbReference>